<feature type="non-terminal residue" evidence="1">
    <location>
        <position position="1"/>
    </location>
</feature>
<proteinExistence type="predicted"/>
<reference evidence="1" key="1">
    <citation type="submission" date="2014-07" db="EMBL/GenBank/DDBJ databases">
        <title>Identification of a novel salt tolerance gene in wild soybean by whole-genome sequencing.</title>
        <authorList>
            <person name="Lam H.-M."/>
            <person name="Qi X."/>
            <person name="Li M.-W."/>
            <person name="Liu X."/>
            <person name="Xie M."/>
            <person name="Ni M."/>
            <person name="Xu X."/>
        </authorList>
    </citation>
    <scope>NUCLEOTIDE SEQUENCE [LARGE SCALE GENOMIC DNA]</scope>
    <source>
        <tissue evidence="1">Root</tissue>
    </source>
</reference>
<feature type="non-terminal residue" evidence="1">
    <location>
        <position position="116"/>
    </location>
</feature>
<sequence length="116" mass="14323">QVFGNIFKRKRQLQAWIQGVHRVLDVRVYASLVSLEKELEKLYNDVLYQKEVLWYQKSRERWVKLGNKNTKFFHTQITIKRRRNRIYGLMINGNWRTEKEVLKRKVMLYFKSLFLE</sequence>
<evidence type="ECO:0000313" key="1">
    <source>
        <dbReference type="EMBL" id="KHN28376.1"/>
    </source>
</evidence>
<accession>A0A0B2R2R9</accession>
<protein>
    <submittedName>
        <fullName evidence="1">Uncharacterized protein</fullName>
    </submittedName>
</protein>
<dbReference type="Proteomes" id="UP000053555">
    <property type="component" value="Unassembled WGS sequence"/>
</dbReference>
<dbReference type="EMBL" id="KN652843">
    <property type="protein sequence ID" value="KHN28376.1"/>
    <property type="molecule type" value="Genomic_DNA"/>
</dbReference>
<name>A0A0B2R2R9_GLYSO</name>
<organism evidence="1">
    <name type="scientific">Glycine soja</name>
    <name type="common">Wild soybean</name>
    <dbReference type="NCBI Taxonomy" id="3848"/>
    <lineage>
        <taxon>Eukaryota</taxon>
        <taxon>Viridiplantae</taxon>
        <taxon>Streptophyta</taxon>
        <taxon>Embryophyta</taxon>
        <taxon>Tracheophyta</taxon>
        <taxon>Spermatophyta</taxon>
        <taxon>Magnoliopsida</taxon>
        <taxon>eudicotyledons</taxon>
        <taxon>Gunneridae</taxon>
        <taxon>Pentapetalae</taxon>
        <taxon>rosids</taxon>
        <taxon>fabids</taxon>
        <taxon>Fabales</taxon>
        <taxon>Fabaceae</taxon>
        <taxon>Papilionoideae</taxon>
        <taxon>50 kb inversion clade</taxon>
        <taxon>NPAAA clade</taxon>
        <taxon>indigoferoid/millettioid clade</taxon>
        <taxon>Phaseoleae</taxon>
        <taxon>Glycine</taxon>
        <taxon>Glycine subgen. Soja</taxon>
    </lineage>
</organism>
<gene>
    <name evidence="1" type="ORF">glysoja_044548</name>
</gene>
<dbReference type="AlphaFoldDB" id="A0A0B2R2R9"/>